<dbReference type="GO" id="GO:0005789">
    <property type="term" value="C:endoplasmic reticulum membrane"/>
    <property type="evidence" value="ECO:0007669"/>
    <property type="project" value="UniProtKB-SubCell"/>
</dbReference>
<dbReference type="InterPro" id="IPR027417">
    <property type="entry name" value="P-loop_NTPase"/>
</dbReference>
<dbReference type="AlphaFoldDB" id="A0A8H7LEH8"/>
<dbReference type="GO" id="GO:0005525">
    <property type="term" value="F:GTP binding"/>
    <property type="evidence" value="ECO:0007669"/>
    <property type="project" value="UniProtKB-UniRule"/>
</dbReference>
<dbReference type="Pfam" id="PF05879">
    <property type="entry name" value="RHD3_GTPase"/>
    <property type="match status" value="1"/>
</dbReference>
<dbReference type="EMBL" id="JACYCC010000411">
    <property type="protein sequence ID" value="KAF8666186.1"/>
    <property type="molecule type" value="Genomic_DNA"/>
</dbReference>
<feature type="topological domain" description="Cytoplasmic" evidence="8">
    <location>
        <begin position="794"/>
        <end position="870"/>
    </location>
</feature>
<keyword evidence="1 8" id="KW-0812">Transmembrane</keyword>
<evidence type="ECO:0000256" key="2">
    <source>
        <dbReference type="ARBA" id="ARBA00022741"/>
    </source>
</evidence>
<evidence type="ECO:0000256" key="6">
    <source>
        <dbReference type="ARBA" id="ARBA00023134"/>
    </source>
</evidence>
<evidence type="ECO:0000256" key="3">
    <source>
        <dbReference type="ARBA" id="ARBA00022801"/>
    </source>
</evidence>
<evidence type="ECO:0000313" key="12">
    <source>
        <dbReference type="EMBL" id="KAF8666186.1"/>
    </source>
</evidence>
<keyword evidence="3 8" id="KW-0378">Hydrolase</keyword>
<feature type="topological domain" description="Lumenal" evidence="8">
    <location>
        <begin position="770"/>
        <end position="772"/>
    </location>
</feature>
<keyword evidence="6 8" id="KW-0342">GTP-binding</keyword>
<gene>
    <name evidence="8" type="primary">SEY1</name>
    <name evidence="12" type="ORF">RHS04_09718</name>
</gene>
<keyword evidence="2 8" id="KW-0547">Nucleotide-binding</keyword>
<proteinExistence type="inferred from homology"/>
<feature type="transmembrane region" description="Helical" evidence="10">
    <location>
        <begin position="749"/>
        <end position="770"/>
    </location>
</feature>
<accession>A0A8H7LEH8</accession>
<comment type="similarity">
    <text evidence="8">Belongs to the TRAFAC class dynamin-like GTPase superfamily. GB1/RHD3 GTPase family. RHD3 subfamily.</text>
</comment>
<dbReference type="Gene3D" id="3.40.50.300">
    <property type="entry name" value="P-loop containing nucleotide triphosphate hydrolases"/>
    <property type="match status" value="1"/>
</dbReference>
<organism evidence="12 13">
    <name type="scientific">Rhizoctonia solani</name>
    <dbReference type="NCBI Taxonomy" id="456999"/>
    <lineage>
        <taxon>Eukaryota</taxon>
        <taxon>Fungi</taxon>
        <taxon>Dikarya</taxon>
        <taxon>Basidiomycota</taxon>
        <taxon>Agaricomycotina</taxon>
        <taxon>Agaricomycetes</taxon>
        <taxon>Cantharellales</taxon>
        <taxon>Ceratobasidiaceae</taxon>
        <taxon>Rhizoctonia</taxon>
    </lineage>
</organism>
<feature type="topological domain" description="Cytoplasmic" evidence="8">
    <location>
        <begin position="1"/>
        <end position="748"/>
    </location>
</feature>
<dbReference type="PANTHER" id="PTHR45923:SF2">
    <property type="entry name" value="PROTEIN SEY1"/>
    <property type="match status" value="1"/>
</dbReference>
<evidence type="ECO:0000256" key="9">
    <source>
        <dbReference type="SAM" id="MobiDB-lite"/>
    </source>
</evidence>
<dbReference type="HAMAP" id="MF_03109">
    <property type="entry name" value="Sey1"/>
    <property type="match status" value="1"/>
</dbReference>
<comment type="subcellular location">
    <subcellularLocation>
        <location evidence="8">Endoplasmic reticulum membrane</location>
        <topology evidence="8">Multi-pass membrane protein</topology>
    </subcellularLocation>
    <text evidence="8">Enriched in the cortical ER. Concentrated in punctae along the ER tubules.</text>
</comment>
<dbReference type="FunFam" id="3.40.50.300:FF:000727">
    <property type="entry name" value="Protein SEY1 homolog"/>
    <property type="match status" value="1"/>
</dbReference>
<dbReference type="Proteomes" id="UP000650582">
    <property type="component" value="Unassembled WGS sequence"/>
</dbReference>
<evidence type="ECO:0000256" key="7">
    <source>
        <dbReference type="ARBA" id="ARBA00023136"/>
    </source>
</evidence>
<feature type="region of interest" description="Disordered" evidence="9">
    <location>
        <begin position="831"/>
        <end position="870"/>
    </location>
</feature>
<evidence type="ECO:0000256" key="8">
    <source>
        <dbReference type="HAMAP-Rule" id="MF_03109"/>
    </source>
</evidence>
<dbReference type="InterPro" id="IPR046758">
    <property type="entry name" value="Sey1/RHD3-like_3HB"/>
</dbReference>
<evidence type="ECO:0000256" key="4">
    <source>
        <dbReference type="ARBA" id="ARBA00022824"/>
    </source>
</evidence>
<dbReference type="GO" id="GO:0003924">
    <property type="term" value="F:GTPase activity"/>
    <property type="evidence" value="ECO:0007669"/>
    <property type="project" value="UniProtKB-UniRule"/>
</dbReference>
<dbReference type="Pfam" id="PF20428">
    <property type="entry name" value="Sey1_3HB"/>
    <property type="match status" value="1"/>
</dbReference>
<sequence>MRLITCRRPIKKYSEVVKTNIWSISSSQGQSACIYMTITPNKDFKFSRQRVKRWDPRNTSSPPQLVRKRVLLNSTLVPTSNMQTGPLPSPEQNERIQIVNEDKEFTKELNQQITRWGLGDAGFGYNLVSVFGSQSTGKSTLLNRVFGTTFDVMNETQRRQTTKGIWMCRGQNMNVMVMDVEGTDGRERGEDQDFERKSALFSLASSEVLIVNLWEHQVGLYQGANMGLLKTVFEVNLSLFGKSGSSQKTMLLFVIRDHIGATPLANLSATLQADMQKIWDALAKACLGNALLTDYFDLTFTTLPHKLLQPDKFEEDVVKLRTRFTDRTKEDFVFKPAYHKRIPADGVAHYMEGIWEQVQTNKDLDLPTQQELLAQFRCDEIAAVAIGEFDTESKSTRRPIESGKVVEGLGKMMGSWKGNALARFDRDASRYHAGVYQRKRADLLIQLDTKLGPLFLGQVKNLHKTSLSLFKKEVLDGVKVEGYSFAEVVGGAREKWEGRFREGAAEALLPETDWSYDEELASLQQEFGTVADQLRADETKKMINSIERSVKRNIAEPVALHLNKPRMDMWDKLLKEFKEMLDKAEKTYIVKAKSFNTTDEENETALAALRKRTWLAFRAKVDEQTADNVLMGILRTHFEEKFRYDAAGVPRVWRPDDDIDGAFRMARDDTLKYIPVYAKIQPQNSELEFSLPSDTDSDTLTTDQEFDFAASLIVLPATKQAEFNARFRRDADAYYVEAKRSTVSSIAQIPVWMYGVLVILGWNEAMFILFNPLYFALLVMALASAWIVFQLNMAGPLLAVLRTVSGEVQRQATDRLREHFREPVAVQNGKPHMSRQSTAVRTGSYNSTRTQSYNGTPTTEKAEFTELQEM</sequence>
<reference evidence="12" key="1">
    <citation type="submission" date="2020-09" db="EMBL/GenBank/DDBJ databases">
        <title>Comparative genome analyses of four rice-infecting Rhizoctonia solani isolates reveal extensive enrichment of homogalacturonan modification genes.</title>
        <authorList>
            <person name="Lee D.-Y."/>
            <person name="Jeon J."/>
            <person name="Kim K.-T."/>
            <person name="Cheong K."/>
            <person name="Song H."/>
            <person name="Choi G."/>
            <person name="Ko J."/>
            <person name="Opiyo S.O."/>
            <person name="Zuo S."/>
            <person name="Madhav S."/>
            <person name="Lee Y.-H."/>
            <person name="Wang G.-L."/>
        </authorList>
    </citation>
    <scope>NUCLEOTIDE SEQUENCE</scope>
    <source>
        <strain evidence="12">AG1-IA YN-7</strain>
    </source>
</reference>
<keyword evidence="4 8" id="KW-0256">Endoplasmic reticulum</keyword>
<evidence type="ECO:0000313" key="13">
    <source>
        <dbReference type="Proteomes" id="UP000650582"/>
    </source>
</evidence>
<dbReference type="PANTHER" id="PTHR45923">
    <property type="entry name" value="PROTEIN SEY1"/>
    <property type="match status" value="1"/>
</dbReference>
<dbReference type="InterPro" id="IPR030386">
    <property type="entry name" value="G_GB1_RHD3_dom"/>
</dbReference>
<dbReference type="InterPro" id="IPR008803">
    <property type="entry name" value="RHD3/Sey1"/>
</dbReference>
<dbReference type="SUPFAM" id="SSF52540">
    <property type="entry name" value="P-loop containing nucleoside triphosphate hydrolases"/>
    <property type="match status" value="1"/>
</dbReference>
<feature type="transmembrane region" description="Helical" evidence="10">
    <location>
        <begin position="776"/>
        <end position="801"/>
    </location>
</feature>
<comment type="caution">
    <text evidence="12">The sequence shown here is derived from an EMBL/GenBank/DDBJ whole genome shotgun (WGS) entry which is preliminary data.</text>
</comment>
<dbReference type="GO" id="GO:0016320">
    <property type="term" value="P:endoplasmic reticulum membrane fusion"/>
    <property type="evidence" value="ECO:0007669"/>
    <property type="project" value="TreeGrafter"/>
</dbReference>
<name>A0A8H7LEH8_9AGAM</name>
<protein>
    <submittedName>
        <fullName evidence="12">Protein sey1</fullName>
    </submittedName>
</protein>
<keyword evidence="7 8" id="KW-0472">Membrane</keyword>
<dbReference type="CDD" id="cd01851">
    <property type="entry name" value="GBP"/>
    <property type="match status" value="1"/>
</dbReference>
<keyword evidence="5 8" id="KW-1133">Transmembrane helix</keyword>
<feature type="domain" description="GB1/RHD3-type G" evidence="11">
    <location>
        <begin position="122"/>
        <end position="338"/>
    </location>
</feature>
<feature type="compositionally biased region" description="Polar residues" evidence="9">
    <location>
        <begin position="834"/>
        <end position="859"/>
    </location>
</feature>
<evidence type="ECO:0000256" key="5">
    <source>
        <dbReference type="ARBA" id="ARBA00022989"/>
    </source>
</evidence>
<dbReference type="PROSITE" id="PS51715">
    <property type="entry name" value="G_GB1_RHD3"/>
    <property type="match status" value="1"/>
</dbReference>
<feature type="binding site" evidence="8">
    <location>
        <begin position="132"/>
        <end position="139"/>
    </location>
    <ligand>
        <name>GTP</name>
        <dbReference type="ChEBI" id="CHEBI:37565"/>
    </ligand>
</feature>
<evidence type="ECO:0000256" key="1">
    <source>
        <dbReference type="ARBA" id="ARBA00022692"/>
    </source>
</evidence>
<evidence type="ECO:0000256" key="10">
    <source>
        <dbReference type="SAM" id="Phobius"/>
    </source>
</evidence>
<evidence type="ECO:0000259" key="11">
    <source>
        <dbReference type="PROSITE" id="PS51715"/>
    </source>
</evidence>